<dbReference type="GeneID" id="77944203"/>
<accession>A0A3S9U8J1</accession>
<proteinExistence type="predicted"/>
<organism evidence="2 3">
    <name type="scientific">Alteromonas phage ZP6</name>
    <dbReference type="NCBI Taxonomy" id="2492447"/>
    <lineage>
        <taxon>Viruses</taxon>
        <taxon>Duplodnaviria</taxon>
        <taxon>Heunggongvirae</taxon>
        <taxon>Uroviricota</taxon>
        <taxon>Caudoviricetes</taxon>
        <taxon>Mareflavirus</taxon>
        <taxon>Mareflavirus ZP6</taxon>
    </lineage>
</organism>
<evidence type="ECO:0000256" key="1">
    <source>
        <dbReference type="SAM" id="MobiDB-lite"/>
    </source>
</evidence>
<keyword evidence="3" id="KW-1185">Reference proteome</keyword>
<dbReference type="RefSeq" id="YP_010668062.1">
    <property type="nucleotide sequence ID" value="NC_070953.1"/>
</dbReference>
<sequence>MATTLAVISAFGSLVSAGKQMKARSDAKRAAEANARAIEAETAEEARRLKLQQQETEASSRAAAAASGSGGVSQDAYQDYLGNEHARELAWLKKSGGSKAGVTRMQGRAAASTATANAFGTLAGGMSSLYGAVG</sequence>
<dbReference type="EMBL" id="MK203850">
    <property type="protein sequence ID" value="AZS06563.1"/>
    <property type="molecule type" value="Genomic_DNA"/>
</dbReference>
<evidence type="ECO:0000313" key="2">
    <source>
        <dbReference type="EMBL" id="AZS06563.1"/>
    </source>
</evidence>
<evidence type="ECO:0000313" key="3">
    <source>
        <dbReference type="Proteomes" id="UP000286786"/>
    </source>
</evidence>
<reference evidence="2 3" key="1">
    <citation type="submission" date="2018-11" db="EMBL/GenBank/DDBJ databases">
        <title>Isolation and Complete Genome Sequence of a Novel Alteromonas Phage ZP6.</title>
        <authorList>
            <person name="Han J."/>
        </authorList>
    </citation>
    <scope>NUCLEOTIDE SEQUENCE [LARGE SCALE GENOMIC DNA]</scope>
</reference>
<dbReference type="KEGG" id="vg:77944203"/>
<dbReference type="Proteomes" id="UP000286786">
    <property type="component" value="Genome"/>
</dbReference>
<feature type="region of interest" description="Disordered" evidence="1">
    <location>
        <begin position="49"/>
        <end position="73"/>
    </location>
</feature>
<name>A0A3S9U8J1_9CAUD</name>
<protein>
    <submittedName>
        <fullName evidence="2">Uncharacterized protein</fullName>
    </submittedName>
</protein>